<evidence type="ECO:0000256" key="2">
    <source>
        <dbReference type="SAM" id="SignalP"/>
    </source>
</evidence>
<dbReference type="EMBL" id="FRDL01000002">
    <property type="protein sequence ID" value="SHN55250.1"/>
    <property type="molecule type" value="Genomic_DNA"/>
</dbReference>
<sequence>MDDGRRPDHRFAARAAAAGFLALAAAAAFAGAATGDFSASRSLAAPWAQLAQRVAGDGPPAVEGLGVMGGALINAVVVGALVWVGLRRR</sequence>
<keyword evidence="1" id="KW-1133">Transmembrane helix</keyword>
<keyword evidence="4" id="KW-1185">Reference proteome</keyword>
<keyword evidence="2" id="KW-0732">Signal</keyword>
<feature type="signal peptide" evidence="2">
    <location>
        <begin position="1"/>
        <end position="30"/>
    </location>
</feature>
<feature type="chain" id="PRO_5009929116" evidence="2">
    <location>
        <begin position="31"/>
        <end position="89"/>
    </location>
</feature>
<protein>
    <submittedName>
        <fullName evidence="3">Uncharacterized protein</fullName>
    </submittedName>
</protein>
<evidence type="ECO:0000313" key="4">
    <source>
        <dbReference type="Proteomes" id="UP000184066"/>
    </source>
</evidence>
<evidence type="ECO:0000313" key="3">
    <source>
        <dbReference type="EMBL" id="SHN55250.1"/>
    </source>
</evidence>
<organism evidence="3 4">
    <name type="scientific">Oceanicella actignis</name>
    <dbReference type="NCBI Taxonomy" id="1189325"/>
    <lineage>
        <taxon>Bacteria</taxon>
        <taxon>Pseudomonadati</taxon>
        <taxon>Pseudomonadota</taxon>
        <taxon>Alphaproteobacteria</taxon>
        <taxon>Rhodobacterales</taxon>
        <taxon>Paracoccaceae</taxon>
        <taxon>Oceanicella</taxon>
    </lineage>
</organism>
<dbReference type="Proteomes" id="UP000184066">
    <property type="component" value="Unassembled WGS sequence"/>
</dbReference>
<dbReference type="AlphaFoldDB" id="A0A1M7S9W6"/>
<name>A0A1M7S9W6_9RHOB</name>
<feature type="transmembrane region" description="Helical" evidence="1">
    <location>
        <begin position="68"/>
        <end position="86"/>
    </location>
</feature>
<gene>
    <name evidence="3" type="ORF">SAMN05216200_102105</name>
</gene>
<dbReference type="RefSeq" id="WP_072746203.1">
    <property type="nucleotide sequence ID" value="NZ_FOHL01000003.1"/>
</dbReference>
<accession>A0A1M7S9W6</accession>
<keyword evidence="1" id="KW-0812">Transmembrane</keyword>
<reference evidence="3 4" key="1">
    <citation type="submission" date="2016-12" db="EMBL/GenBank/DDBJ databases">
        <authorList>
            <person name="Song W.-J."/>
            <person name="Kurnit D.M."/>
        </authorList>
    </citation>
    <scope>NUCLEOTIDE SEQUENCE [LARGE SCALE GENOMIC DNA]</scope>
    <source>
        <strain evidence="3 4">CGMCC 1.10808</strain>
    </source>
</reference>
<proteinExistence type="predicted"/>
<keyword evidence="1" id="KW-0472">Membrane</keyword>
<evidence type="ECO:0000256" key="1">
    <source>
        <dbReference type="SAM" id="Phobius"/>
    </source>
</evidence>